<dbReference type="AlphaFoldDB" id="A0A5C4MRG6"/>
<protein>
    <submittedName>
        <fullName evidence="1">Uncharacterized protein</fullName>
    </submittedName>
</protein>
<evidence type="ECO:0000313" key="2">
    <source>
        <dbReference type="Proteomes" id="UP000305887"/>
    </source>
</evidence>
<reference evidence="1 2" key="1">
    <citation type="submission" date="2019-06" db="EMBL/GenBank/DDBJ databases">
        <title>YIM 131921 draft genome.</title>
        <authorList>
            <person name="Jiang L."/>
        </authorList>
    </citation>
    <scope>NUCLEOTIDE SEQUENCE [LARGE SCALE GENOMIC DNA]</scope>
    <source>
        <strain evidence="1 2">YIM 131921</strain>
    </source>
</reference>
<comment type="caution">
    <text evidence="1">The sequence shown here is derived from an EMBL/GenBank/DDBJ whole genome shotgun (WGS) entry which is preliminary data.</text>
</comment>
<gene>
    <name evidence="1" type="ORF">FHG66_14665</name>
</gene>
<dbReference type="Proteomes" id="UP000305887">
    <property type="component" value="Unassembled WGS sequence"/>
</dbReference>
<proteinExistence type="predicted"/>
<name>A0A5C4MRG6_9RHOB</name>
<accession>A0A5C4MRG6</accession>
<keyword evidence="2" id="KW-1185">Reference proteome</keyword>
<evidence type="ECO:0000313" key="1">
    <source>
        <dbReference type="EMBL" id="TNC48357.1"/>
    </source>
</evidence>
<organism evidence="1 2">
    <name type="scientific">Rubellimicrobium rubrum</name>
    <dbReference type="NCBI Taxonomy" id="2585369"/>
    <lineage>
        <taxon>Bacteria</taxon>
        <taxon>Pseudomonadati</taxon>
        <taxon>Pseudomonadota</taxon>
        <taxon>Alphaproteobacteria</taxon>
        <taxon>Rhodobacterales</taxon>
        <taxon>Roseobacteraceae</taxon>
        <taxon>Rubellimicrobium</taxon>
    </lineage>
</organism>
<sequence>MVHHLVVGVHVGLTSASAALVFGATWWQAALLYILGLNLGLLGSAVLDWLDAGNGPSGWSHDRRAENRDQVWAEF</sequence>
<dbReference type="RefSeq" id="WP_139077811.1">
    <property type="nucleotide sequence ID" value="NZ_VDFU01000018.1"/>
</dbReference>
<dbReference type="EMBL" id="VDFU01000018">
    <property type="protein sequence ID" value="TNC48357.1"/>
    <property type="molecule type" value="Genomic_DNA"/>
</dbReference>